<keyword evidence="4" id="KW-1185">Reference proteome</keyword>
<organism evidence="3 4">
    <name type="scientific">Amycolatopsis thermophila</name>
    <dbReference type="NCBI Taxonomy" id="206084"/>
    <lineage>
        <taxon>Bacteria</taxon>
        <taxon>Bacillati</taxon>
        <taxon>Actinomycetota</taxon>
        <taxon>Actinomycetes</taxon>
        <taxon>Pseudonocardiales</taxon>
        <taxon>Pseudonocardiaceae</taxon>
        <taxon>Amycolatopsis</taxon>
    </lineage>
</organism>
<evidence type="ECO:0000256" key="1">
    <source>
        <dbReference type="SAM" id="MobiDB-lite"/>
    </source>
</evidence>
<dbReference type="RefSeq" id="WP_306995750.1">
    <property type="nucleotide sequence ID" value="NZ_JAUSUT010000001.1"/>
</dbReference>
<proteinExistence type="predicted"/>
<keyword evidence="2" id="KW-0472">Membrane</keyword>
<sequence>MSYQPHGEYDGRPRYAQQHYPEPDEYRARGRRDERTADTIANLIRVIVGLVTLVFALHVLFVVLDANHHNGFVHAIYVLAKALVLGLGDVFTPDDALIGVIMNYGLAALVYAVVGHLIIRALRR</sequence>
<protein>
    <recommendedName>
        <fullName evidence="5">Integral membrane protein</fullName>
    </recommendedName>
</protein>
<gene>
    <name evidence="3" type="ORF">FB470_005235</name>
</gene>
<evidence type="ECO:0008006" key="5">
    <source>
        <dbReference type="Google" id="ProtNLM"/>
    </source>
</evidence>
<feature type="compositionally biased region" description="Basic and acidic residues" evidence="1">
    <location>
        <begin position="21"/>
        <end position="32"/>
    </location>
</feature>
<keyword evidence="2" id="KW-0812">Transmembrane</keyword>
<evidence type="ECO:0000256" key="2">
    <source>
        <dbReference type="SAM" id="Phobius"/>
    </source>
</evidence>
<comment type="caution">
    <text evidence="3">The sequence shown here is derived from an EMBL/GenBank/DDBJ whole genome shotgun (WGS) entry which is preliminary data.</text>
</comment>
<evidence type="ECO:0000313" key="3">
    <source>
        <dbReference type="EMBL" id="MDQ0381241.1"/>
    </source>
</evidence>
<feature type="transmembrane region" description="Helical" evidence="2">
    <location>
        <begin position="43"/>
        <end position="64"/>
    </location>
</feature>
<keyword evidence="2" id="KW-1133">Transmembrane helix</keyword>
<name>A0ABU0F0Z2_9PSEU</name>
<reference evidence="3 4" key="1">
    <citation type="submission" date="2023-07" db="EMBL/GenBank/DDBJ databases">
        <title>Sequencing the genomes of 1000 actinobacteria strains.</title>
        <authorList>
            <person name="Klenk H.-P."/>
        </authorList>
    </citation>
    <scope>NUCLEOTIDE SEQUENCE [LARGE SCALE GENOMIC DNA]</scope>
    <source>
        <strain evidence="3 4">DSM 45805</strain>
    </source>
</reference>
<feature type="transmembrane region" description="Helical" evidence="2">
    <location>
        <begin position="71"/>
        <end position="91"/>
    </location>
</feature>
<dbReference type="EMBL" id="JAUSUT010000001">
    <property type="protein sequence ID" value="MDQ0381241.1"/>
    <property type="molecule type" value="Genomic_DNA"/>
</dbReference>
<feature type="transmembrane region" description="Helical" evidence="2">
    <location>
        <begin position="97"/>
        <end position="119"/>
    </location>
</feature>
<feature type="region of interest" description="Disordered" evidence="1">
    <location>
        <begin position="1"/>
        <end position="32"/>
    </location>
</feature>
<evidence type="ECO:0000313" key="4">
    <source>
        <dbReference type="Proteomes" id="UP001229651"/>
    </source>
</evidence>
<dbReference type="Proteomes" id="UP001229651">
    <property type="component" value="Unassembled WGS sequence"/>
</dbReference>
<accession>A0ABU0F0Z2</accession>